<evidence type="ECO:0000313" key="4">
    <source>
        <dbReference type="Proteomes" id="UP000248764"/>
    </source>
</evidence>
<accession>A0A2W2C0I1</accession>
<protein>
    <submittedName>
        <fullName evidence="3">Transcriptional regulator</fullName>
    </submittedName>
</protein>
<name>A0A2W2C0I1_9ACTN</name>
<sequence length="173" mass="18448">MTTATQPATTQVYRIYIKATPEAIWDAITKPEWTARYGYTGLASYDLRPGGAYTVAPTPEFRAAAEAQGFPCPDIIVDGEVIEAEPPKRLVTTFRMLMDPAMAEEGFTRITHEINPAPDGKSCSLTVTHELEGAPLLASMVHGDQEASGAGGGHAWVLSDLKSLLETGSPLAG</sequence>
<comment type="similarity">
    <text evidence="1">Belongs to the AHA1 family.</text>
</comment>
<dbReference type="Gene3D" id="3.30.530.20">
    <property type="match status" value="1"/>
</dbReference>
<dbReference type="InterPro" id="IPR023393">
    <property type="entry name" value="START-like_dom_sf"/>
</dbReference>
<reference evidence="3 4" key="1">
    <citation type="submission" date="2018-01" db="EMBL/GenBank/DDBJ databases">
        <title>Draft genome sequence of Jiangella sp. GTF31.</title>
        <authorList>
            <person name="Sahin N."/>
            <person name="Ay H."/>
            <person name="Saygin H."/>
        </authorList>
    </citation>
    <scope>NUCLEOTIDE SEQUENCE [LARGE SCALE GENOMIC DNA]</scope>
    <source>
        <strain evidence="3 4">GTF31</strain>
    </source>
</reference>
<evidence type="ECO:0000256" key="1">
    <source>
        <dbReference type="ARBA" id="ARBA00006817"/>
    </source>
</evidence>
<evidence type="ECO:0000259" key="2">
    <source>
        <dbReference type="Pfam" id="PF08327"/>
    </source>
</evidence>
<comment type="caution">
    <text evidence="3">The sequence shown here is derived from an EMBL/GenBank/DDBJ whole genome shotgun (WGS) entry which is preliminary data.</text>
</comment>
<dbReference type="Pfam" id="PF08327">
    <property type="entry name" value="AHSA1"/>
    <property type="match status" value="1"/>
</dbReference>
<dbReference type="AlphaFoldDB" id="A0A2W2C0I1"/>
<dbReference type="InterPro" id="IPR013538">
    <property type="entry name" value="ASHA1/2-like_C"/>
</dbReference>
<proteinExistence type="inferred from homology"/>
<keyword evidence="4" id="KW-1185">Reference proteome</keyword>
<dbReference type="RefSeq" id="WP_111252926.1">
    <property type="nucleotide sequence ID" value="NZ_POTW01000003.1"/>
</dbReference>
<dbReference type="Proteomes" id="UP000248764">
    <property type="component" value="Unassembled WGS sequence"/>
</dbReference>
<organism evidence="3 4">
    <name type="scientific">Jiangella anatolica</name>
    <dbReference type="NCBI Taxonomy" id="2670374"/>
    <lineage>
        <taxon>Bacteria</taxon>
        <taxon>Bacillati</taxon>
        <taxon>Actinomycetota</taxon>
        <taxon>Actinomycetes</taxon>
        <taxon>Jiangellales</taxon>
        <taxon>Jiangellaceae</taxon>
        <taxon>Jiangella</taxon>
    </lineage>
</organism>
<evidence type="ECO:0000313" key="3">
    <source>
        <dbReference type="EMBL" id="PZF86234.1"/>
    </source>
</evidence>
<dbReference type="SUPFAM" id="SSF55961">
    <property type="entry name" value="Bet v1-like"/>
    <property type="match status" value="1"/>
</dbReference>
<feature type="domain" description="Activator of Hsp90 ATPase homologue 1/2-like C-terminal" evidence="2">
    <location>
        <begin position="18"/>
        <end position="166"/>
    </location>
</feature>
<gene>
    <name evidence="3" type="ORF">C1I92_01675</name>
</gene>
<dbReference type="EMBL" id="POTW01000003">
    <property type="protein sequence ID" value="PZF86234.1"/>
    <property type="molecule type" value="Genomic_DNA"/>
</dbReference>